<dbReference type="Proteomes" id="UP000280307">
    <property type="component" value="Unassembled WGS sequence"/>
</dbReference>
<comment type="caution">
    <text evidence="2">The sequence shown here is derived from an EMBL/GenBank/DDBJ whole genome shotgun (WGS) entry which is preliminary data.</text>
</comment>
<protein>
    <recommendedName>
        <fullName evidence="4">Carboxypeptidase regulatory-like domain-containing protein</fullName>
    </recommendedName>
</protein>
<evidence type="ECO:0008006" key="4">
    <source>
        <dbReference type="Google" id="ProtNLM"/>
    </source>
</evidence>
<evidence type="ECO:0000313" key="3">
    <source>
        <dbReference type="Proteomes" id="UP000280307"/>
    </source>
</evidence>
<gene>
    <name evidence="2" type="ORF">EI684_08210</name>
</gene>
<organism evidence="2 3">
    <name type="scientific">Candidatus Viridilinea halotolerans</name>
    <dbReference type="NCBI Taxonomy" id="2491704"/>
    <lineage>
        <taxon>Bacteria</taxon>
        <taxon>Bacillati</taxon>
        <taxon>Chloroflexota</taxon>
        <taxon>Chloroflexia</taxon>
        <taxon>Chloroflexales</taxon>
        <taxon>Chloroflexineae</taxon>
        <taxon>Oscillochloridaceae</taxon>
        <taxon>Candidatus Viridilinea</taxon>
    </lineage>
</organism>
<proteinExistence type="predicted"/>
<accession>A0A426U2I8</accession>
<evidence type="ECO:0000313" key="2">
    <source>
        <dbReference type="EMBL" id="RRR73863.1"/>
    </source>
</evidence>
<name>A0A426U2I8_9CHLR</name>
<feature type="signal peptide" evidence="1">
    <location>
        <begin position="1"/>
        <end position="24"/>
    </location>
</feature>
<dbReference type="EMBL" id="RSAS01000310">
    <property type="protein sequence ID" value="RRR73863.1"/>
    <property type="molecule type" value="Genomic_DNA"/>
</dbReference>
<sequence>MASCFAGSLMLLFLLWSWSSYASASLSATPSNPRQNDTVTLVGSGFTPGERVSVWITYPDYTVYAVAEVVTNDDGSFSHPYLPDFLGASFTPTGRYTYTAFGQQSGREVYASINVDIGQGAPPSQAVSFTTETRQGHQGATFVFRGSGYAPGETVAIWLRYPDNRVNDLGHTTAGSGGVFEYVLRMGGAPVGNYALTAYGMHSASTGIAAFQLLPGDQTRALGSATLNAGPSSSTQRSYLTFSGAGFQPGEVVTIWTTLSDLSTRWVGDLAVNSDGTFQANLYTNERDPAGTRVYTAFGNRSGLRATANYTVVPGK</sequence>
<keyword evidence="1" id="KW-0732">Signal</keyword>
<reference evidence="2 3" key="1">
    <citation type="submission" date="2018-12" db="EMBL/GenBank/DDBJ databases">
        <title>Genome Sequence of Candidatus Viridilinea halotolerans isolated from saline sulfide-rich spring.</title>
        <authorList>
            <person name="Grouzdev D.S."/>
            <person name="Burganskaya E.I."/>
            <person name="Krutkina M.S."/>
            <person name="Sukhacheva M.V."/>
            <person name="Gorlenko V.M."/>
        </authorList>
    </citation>
    <scope>NUCLEOTIDE SEQUENCE [LARGE SCALE GENOMIC DNA]</scope>
    <source>
        <strain evidence="2">Chok-6</strain>
    </source>
</reference>
<evidence type="ECO:0000256" key="1">
    <source>
        <dbReference type="SAM" id="SignalP"/>
    </source>
</evidence>
<feature type="chain" id="PRO_5019430386" description="Carboxypeptidase regulatory-like domain-containing protein" evidence="1">
    <location>
        <begin position="25"/>
        <end position="316"/>
    </location>
</feature>
<dbReference type="AlphaFoldDB" id="A0A426U2I8"/>